<evidence type="ECO:0000313" key="2">
    <source>
        <dbReference type="Proteomes" id="UP000294901"/>
    </source>
</evidence>
<sequence length="87" mass="9266">MTATTSMLTAARAEALFTSHLPTGSKPSPVAVEQAIRHAVRTRGGVRGCAADVAGEYGDHPECAAPRMRWARQVVEDLYGSRWALAA</sequence>
<reference evidence="1 2" key="1">
    <citation type="submission" date="2019-03" db="EMBL/GenBank/DDBJ databases">
        <title>Sequencing the genomes of 1000 actinobacteria strains.</title>
        <authorList>
            <person name="Klenk H.-P."/>
        </authorList>
    </citation>
    <scope>NUCLEOTIDE SEQUENCE [LARGE SCALE GENOMIC DNA]</scope>
    <source>
        <strain evidence="1 2">DSM 43805</strain>
    </source>
</reference>
<dbReference type="AlphaFoldDB" id="A0A4R6JAI6"/>
<dbReference type="EMBL" id="SNWR01000002">
    <property type="protein sequence ID" value="TDO32512.1"/>
    <property type="molecule type" value="Genomic_DNA"/>
</dbReference>
<comment type="caution">
    <text evidence="1">The sequence shown here is derived from an EMBL/GenBank/DDBJ whole genome shotgun (WGS) entry which is preliminary data.</text>
</comment>
<proteinExistence type="predicted"/>
<accession>A0A4R6JAI6</accession>
<evidence type="ECO:0000313" key="1">
    <source>
        <dbReference type="EMBL" id="TDO32512.1"/>
    </source>
</evidence>
<name>A0A4R6JAI6_9ACTN</name>
<protein>
    <submittedName>
        <fullName evidence="1">Uncharacterized protein</fullName>
    </submittedName>
</protein>
<gene>
    <name evidence="1" type="ORF">C8E87_7976</name>
</gene>
<dbReference type="Proteomes" id="UP000294901">
    <property type="component" value="Unassembled WGS sequence"/>
</dbReference>
<dbReference type="OrthoDB" id="3297413at2"/>
<organism evidence="1 2">
    <name type="scientific">Paractinoplanes brasiliensis</name>
    <dbReference type="NCBI Taxonomy" id="52695"/>
    <lineage>
        <taxon>Bacteria</taxon>
        <taxon>Bacillati</taxon>
        <taxon>Actinomycetota</taxon>
        <taxon>Actinomycetes</taxon>
        <taxon>Micromonosporales</taxon>
        <taxon>Micromonosporaceae</taxon>
        <taxon>Paractinoplanes</taxon>
    </lineage>
</organism>
<dbReference type="RefSeq" id="WP_133878469.1">
    <property type="nucleotide sequence ID" value="NZ_BOMD01000033.1"/>
</dbReference>
<keyword evidence="2" id="KW-1185">Reference proteome</keyword>